<comment type="pathway">
    <text evidence="1 7 8">Carbohydrate degradation; glycolysis; D-glyceraldehyde 3-phosphate and glycerone phosphate from D-glucose: step 2/4.</text>
</comment>
<feature type="active site" evidence="7">
    <location>
        <position position="386"/>
    </location>
</feature>
<comment type="caution">
    <text evidence="7">Lacks conserved residue(s) required for the propagation of feature annotation.</text>
</comment>
<dbReference type="PANTHER" id="PTHR11469">
    <property type="entry name" value="GLUCOSE-6-PHOSPHATE ISOMERASE"/>
    <property type="match status" value="1"/>
</dbReference>
<dbReference type="PROSITE" id="PS51463">
    <property type="entry name" value="P_GLUCOSE_ISOMERASE_3"/>
    <property type="match status" value="1"/>
</dbReference>
<dbReference type="InterPro" id="IPR000210">
    <property type="entry name" value="BTB/POZ_dom"/>
</dbReference>
<accession>A0ABV3VX06</accession>
<comment type="catalytic activity">
    <reaction evidence="6 7 8">
        <text>alpha-D-glucose 6-phosphate = beta-D-fructose 6-phosphate</text>
        <dbReference type="Rhea" id="RHEA:11816"/>
        <dbReference type="ChEBI" id="CHEBI:57634"/>
        <dbReference type="ChEBI" id="CHEBI:58225"/>
        <dbReference type="EC" id="5.3.1.9"/>
    </reaction>
</comment>
<keyword evidence="4 7" id="KW-0324">Glycolysis</keyword>
<dbReference type="InterPro" id="IPR018189">
    <property type="entry name" value="Phosphoglucose_isomerase_CS"/>
</dbReference>
<dbReference type="SUPFAM" id="SSF53697">
    <property type="entry name" value="SIS domain"/>
    <property type="match status" value="1"/>
</dbReference>
<dbReference type="EC" id="5.3.1.9" evidence="7"/>
<evidence type="ECO:0000256" key="3">
    <source>
        <dbReference type="ARBA" id="ARBA00022432"/>
    </source>
</evidence>
<dbReference type="PROSITE" id="PS00765">
    <property type="entry name" value="P_GLUCOSE_ISOMERASE_1"/>
    <property type="match status" value="1"/>
</dbReference>
<dbReference type="PROSITE" id="PS00174">
    <property type="entry name" value="P_GLUCOSE_ISOMERASE_2"/>
    <property type="match status" value="1"/>
</dbReference>
<keyword evidence="5 7" id="KW-0413">Isomerase</keyword>
<keyword evidence="3 7" id="KW-0312">Gluconeogenesis</keyword>
<dbReference type="EMBL" id="JBFRHK010000004">
    <property type="protein sequence ID" value="MEX3745403.1"/>
    <property type="molecule type" value="Genomic_DNA"/>
</dbReference>
<feature type="domain" description="BTB" evidence="9">
    <location>
        <begin position="44"/>
        <end position="106"/>
    </location>
</feature>
<evidence type="ECO:0000256" key="1">
    <source>
        <dbReference type="ARBA" id="ARBA00004926"/>
    </source>
</evidence>
<dbReference type="Gene3D" id="3.40.50.10490">
    <property type="entry name" value="Glucose-6-phosphate isomerase like protein, domain 1"/>
    <property type="match status" value="2"/>
</dbReference>
<keyword evidence="11" id="KW-1185">Reference proteome</keyword>
<dbReference type="PANTHER" id="PTHR11469:SF1">
    <property type="entry name" value="GLUCOSE-6-PHOSPHATE ISOMERASE"/>
    <property type="match status" value="1"/>
</dbReference>
<comment type="similarity">
    <text evidence="2 7 8">Belongs to the GPI family.</text>
</comment>
<dbReference type="PROSITE" id="PS50097">
    <property type="entry name" value="BTB"/>
    <property type="match status" value="1"/>
</dbReference>
<evidence type="ECO:0000313" key="10">
    <source>
        <dbReference type="EMBL" id="MEX3745403.1"/>
    </source>
</evidence>
<keyword evidence="7" id="KW-0963">Cytoplasm</keyword>
<dbReference type="Proteomes" id="UP001558534">
    <property type="component" value="Unassembled WGS sequence"/>
</dbReference>
<dbReference type="InterPro" id="IPR035476">
    <property type="entry name" value="SIS_PGI_1"/>
</dbReference>
<evidence type="ECO:0000256" key="6">
    <source>
        <dbReference type="ARBA" id="ARBA00029321"/>
    </source>
</evidence>
<evidence type="ECO:0000256" key="8">
    <source>
        <dbReference type="RuleBase" id="RU000612"/>
    </source>
</evidence>
<proteinExistence type="inferred from homology"/>
<evidence type="ECO:0000256" key="4">
    <source>
        <dbReference type="ARBA" id="ARBA00023152"/>
    </source>
</evidence>
<dbReference type="NCBIfam" id="NF010697">
    <property type="entry name" value="PRK14097.1"/>
    <property type="match status" value="1"/>
</dbReference>
<evidence type="ECO:0000256" key="5">
    <source>
        <dbReference type="ARBA" id="ARBA00023235"/>
    </source>
</evidence>
<reference evidence="10 11" key="1">
    <citation type="submission" date="2024-07" db="EMBL/GenBank/DDBJ databases">
        <title>Characterization of a bacterium isolated from hydrolysated instant sea cucumber by whole-genome sequencing and metabolomics.</title>
        <authorList>
            <person name="Luo X."/>
            <person name="Zhang Z."/>
            <person name="Zheng Z."/>
            <person name="Zhang W."/>
            <person name="Ming T."/>
            <person name="Jiao L."/>
            <person name="Su X."/>
            <person name="Kong F."/>
            <person name="Xu J."/>
        </authorList>
    </citation>
    <scope>NUCLEOTIDE SEQUENCE [LARGE SCALE GENOMIC DNA]</scope>
    <source>
        <strain evidence="10 11">XL-2024</strain>
    </source>
</reference>
<gene>
    <name evidence="7" type="primary">pgi</name>
    <name evidence="10" type="ORF">AB1300_09665</name>
</gene>
<dbReference type="CDD" id="cd05016">
    <property type="entry name" value="SIS_PGI_2"/>
    <property type="match status" value="1"/>
</dbReference>
<dbReference type="InterPro" id="IPR001672">
    <property type="entry name" value="G6P_Isomerase"/>
</dbReference>
<dbReference type="CDD" id="cd05015">
    <property type="entry name" value="SIS_PGI_1"/>
    <property type="match status" value="1"/>
</dbReference>
<comment type="subcellular location">
    <subcellularLocation>
        <location evidence="7">Cytoplasm</location>
    </subcellularLocation>
</comment>
<evidence type="ECO:0000256" key="7">
    <source>
        <dbReference type="HAMAP-Rule" id="MF_00473"/>
    </source>
</evidence>
<protein>
    <recommendedName>
        <fullName evidence="7">Glucose-6-phosphate isomerase</fullName>
        <shortName evidence="7">GPI</shortName>
        <ecNumber evidence="7">5.3.1.9</ecNumber>
    </recommendedName>
    <alternativeName>
        <fullName evidence="7">Phosphoglucose isomerase</fullName>
        <shortName evidence="7">PGI</shortName>
    </alternativeName>
    <alternativeName>
        <fullName evidence="7">Phosphohexose isomerase</fullName>
        <shortName evidence="7">PHI</shortName>
    </alternativeName>
</protein>
<organism evidence="10 11">
    <name type="scientific">Lysinibacillus xylanilyticus</name>
    <dbReference type="NCBI Taxonomy" id="582475"/>
    <lineage>
        <taxon>Bacteria</taxon>
        <taxon>Bacillati</taxon>
        <taxon>Bacillota</taxon>
        <taxon>Bacilli</taxon>
        <taxon>Bacillales</taxon>
        <taxon>Bacillaceae</taxon>
        <taxon>Lysinibacillus</taxon>
    </lineage>
</organism>
<comment type="pathway">
    <text evidence="7">Carbohydrate biosynthesis; gluconeogenesis.</text>
</comment>
<dbReference type="HAMAP" id="MF_00473">
    <property type="entry name" value="G6P_isomerase"/>
    <property type="match status" value="1"/>
</dbReference>
<dbReference type="RefSeq" id="WP_368636288.1">
    <property type="nucleotide sequence ID" value="NZ_JBFRHK010000004.1"/>
</dbReference>
<comment type="function">
    <text evidence="7">Catalyzes the reversible isomerization of glucose-6-phosphate to fructose-6-phosphate.</text>
</comment>
<evidence type="ECO:0000259" key="9">
    <source>
        <dbReference type="PROSITE" id="PS50097"/>
    </source>
</evidence>
<evidence type="ECO:0000313" key="11">
    <source>
        <dbReference type="Proteomes" id="UP001558534"/>
    </source>
</evidence>
<dbReference type="InterPro" id="IPR035482">
    <property type="entry name" value="SIS_PGI_2"/>
</dbReference>
<sequence length="402" mass="44894">MLNFTSVLKNKIDITVNIQNFNNNFITANLHEIQHLASIIKEKAQVYLVIGVGGSFLGARAVIDALTPYFRSYNGVEVLYAGNNMSGAYLKQLLAYLDTKDIYVNVISKSGSTMEPALAFRVMKDYMEKRYGQTARERIFVTTDAEKGILKQIADKEGYRQFVVPSDIGGRYSVFTPVGLLPIAVAGIDIEAFVRGGRQAELDFASETNSAIDYACTRYALYQQGYSVEILASFEPRLNKLHEWWKQLFGESEGKEHKGLYPSTVNYSTDLHAIGQFIQDGSRIMFETLIHFEDIDGDVDIPFSLDDIDGLNYLSGHSMNDINAISKDGVALAHEAGGVPVIRIGLPKLDAYHVGYLMMFFMKACVFSASLLEVNPFDQPGVEAYKKKMLELLKRNVVKVHV</sequence>
<dbReference type="GO" id="GO:0004347">
    <property type="term" value="F:glucose-6-phosphate isomerase activity"/>
    <property type="evidence" value="ECO:0007669"/>
    <property type="project" value="UniProtKB-EC"/>
</dbReference>
<dbReference type="InterPro" id="IPR046348">
    <property type="entry name" value="SIS_dom_sf"/>
</dbReference>
<evidence type="ECO:0000256" key="2">
    <source>
        <dbReference type="ARBA" id="ARBA00006604"/>
    </source>
</evidence>
<dbReference type="PRINTS" id="PR00662">
    <property type="entry name" value="G6PISOMERASE"/>
</dbReference>
<feature type="active site" description="Proton donor" evidence="7">
    <location>
        <position position="251"/>
    </location>
</feature>
<name>A0ABV3VX06_9BACI</name>
<dbReference type="Pfam" id="PF00342">
    <property type="entry name" value="PGI"/>
    <property type="match status" value="1"/>
</dbReference>
<comment type="caution">
    <text evidence="10">The sequence shown here is derived from an EMBL/GenBank/DDBJ whole genome shotgun (WGS) entry which is preliminary data.</text>
</comment>